<dbReference type="OrthoDB" id="7619898at2"/>
<name>A0A059G4H5_9PROT</name>
<dbReference type="Proteomes" id="UP000024942">
    <property type="component" value="Unassembled WGS sequence"/>
</dbReference>
<dbReference type="STRING" id="1280953.HOC_14623"/>
<keyword evidence="2" id="KW-1185">Reference proteome</keyword>
<sequence length="181" mass="19815">MIADRQARIAASLDSVHEALRFVHRELEGVASDTQRWRWISVGAVIALQGALVAALSGYETAEVDDVVDPSYPERYAPVTLLLRRARSTDYLNPPERLVLTGAAARRIEQVIAFRNGVVHGTSPDIHGYSESIHGPFRETFSAIRHVLRAHPAFEPGPHGLVSALIADQLAAISRRLLPDG</sequence>
<evidence type="ECO:0000313" key="1">
    <source>
        <dbReference type="EMBL" id="KDA01634.1"/>
    </source>
</evidence>
<dbReference type="RefSeq" id="WP_035539840.1">
    <property type="nucleotide sequence ID" value="NZ_ARYL01000024.1"/>
</dbReference>
<dbReference type="EMBL" id="ARYL01000024">
    <property type="protein sequence ID" value="KDA01634.1"/>
    <property type="molecule type" value="Genomic_DNA"/>
</dbReference>
<dbReference type="AlphaFoldDB" id="A0A059G4H5"/>
<protein>
    <recommendedName>
        <fullName evidence="3">RiboL-PSP-HEPN domain-containing protein</fullName>
    </recommendedName>
</protein>
<organism evidence="1 2">
    <name type="scientific">Hyphomonas oceanitis SCH89</name>
    <dbReference type="NCBI Taxonomy" id="1280953"/>
    <lineage>
        <taxon>Bacteria</taxon>
        <taxon>Pseudomonadati</taxon>
        <taxon>Pseudomonadota</taxon>
        <taxon>Alphaproteobacteria</taxon>
        <taxon>Hyphomonadales</taxon>
        <taxon>Hyphomonadaceae</taxon>
        <taxon>Hyphomonas</taxon>
    </lineage>
</organism>
<evidence type="ECO:0000313" key="2">
    <source>
        <dbReference type="Proteomes" id="UP000024942"/>
    </source>
</evidence>
<proteinExistence type="predicted"/>
<dbReference type="PATRIC" id="fig|1280953.3.peg.2941"/>
<accession>A0A059G4H5</accession>
<evidence type="ECO:0008006" key="3">
    <source>
        <dbReference type="Google" id="ProtNLM"/>
    </source>
</evidence>
<comment type="caution">
    <text evidence="1">The sequence shown here is derived from an EMBL/GenBank/DDBJ whole genome shotgun (WGS) entry which is preliminary data.</text>
</comment>
<gene>
    <name evidence="1" type="ORF">HOC_14623</name>
</gene>
<reference evidence="1 2" key="1">
    <citation type="journal article" date="2014" name="Antonie Van Leeuwenhoek">
        <title>Hyphomonas beringensis sp. nov. and Hyphomonas chukchiensis sp. nov., isolated from surface seawater of the Bering Sea and Chukchi Sea.</title>
        <authorList>
            <person name="Li C."/>
            <person name="Lai Q."/>
            <person name="Li G."/>
            <person name="Dong C."/>
            <person name="Wang J."/>
            <person name="Liao Y."/>
            <person name="Shao Z."/>
        </authorList>
    </citation>
    <scope>NUCLEOTIDE SEQUENCE [LARGE SCALE GENOMIC DNA]</scope>
    <source>
        <strain evidence="1 2">SCH89</strain>
    </source>
</reference>